<comment type="caution">
    <text evidence="1">The sequence shown here is derived from an EMBL/GenBank/DDBJ whole genome shotgun (WGS) entry which is preliminary data.</text>
</comment>
<gene>
    <name evidence="1" type="ORF">Sxan_02590</name>
</gene>
<organism evidence="1 2">
    <name type="scientific">Streptomyces xanthophaeus</name>
    <dbReference type="NCBI Taxonomy" id="67385"/>
    <lineage>
        <taxon>Bacteria</taxon>
        <taxon>Bacillati</taxon>
        <taxon>Actinomycetota</taxon>
        <taxon>Actinomycetes</taxon>
        <taxon>Kitasatosporales</taxon>
        <taxon>Streptomycetaceae</taxon>
        <taxon>Streptomyces</taxon>
    </lineage>
</organism>
<accession>A0A919LAQ6</accession>
<protein>
    <submittedName>
        <fullName evidence="1">Uncharacterized protein</fullName>
    </submittedName>
</protein>
<proteinExistence type="predicted"/>
<evidence type="ECO:0000313" key="1">
    <source>
        <dbReference type="EMBL" id="GHI82895.1"/>
    </source>
</evidence>
<dbReference type="Proteomes" id="UP000600026">
    <property type="component" value="Unassembled WGS sequence"/>
</dbReference>
<name>A0A919LAQ6_9ACTN</name>
<reference evidence="1" key="1">
    <citation type="submission" date="2020-09" db="EMBL/GenBank/DDBJ databases">
        <title>Whole genome shotgun sequence of Streptomyces xanthophaeus NBRC 12829.</title>
        <authorList>
            <person name="Komaki H."/>
            <person name="Tamura T."/>
        </authorList>
    </citation>
    <scope>NUCLEOTIDE SEQUENCE</scope>
    <source>
        <strain evidence="1">NBRC 12829</strain>
    </source>
</reference>
<sequence length="57" mass="6197">MATPEGWRFSVFTLEGGMLCGRLDIPVLTHPEDARTAAAVMVTELASDSHETDVQVH</sequence>
<dbReference type="AlphaFoldDB" id="A0A919LAQ6"/>
<keyword evidence="2" id="KW-1185">Reference proteome</keyword>
<dbReference type="EMBL" id="BNEE01000003">
    <property type="protein sequence ID" value="GHI82895.1"/>
    <property type="molecule type" value="Genomic_DNA"/>
</dbReference>
<evidence type="ECO:0000313" key="2">
    <source>
        <dbReference type="Proteomes" id="UP000600026"/>
    </source>
</evidence>